<proteinExistence type="predicted"/>
<dbReference type="CDD" id="cd16917">
    <property type="entry name" value="HATPase_UhpB-NarQ-NarX-like"/>
    <property type="match status" value="1"/>
</dbReference>
<keyword evidence="1" id="KW-0808">Transferase</keyword>
<name>A0A9W4H033_9ACTN</name>
<gene>
    <name evidence="8" type="ORF">SBRY_20609</name>
</gene>
<evidence type="ECO:0000256" key="5">
    <source>
        <dbReference type="SAM" id="Phobius"/>
    </source>
</evidence>
<feature type="domain" description="Histidine kinase/HSP90-like ATPase" evidence="6">
    <location>
        <begin position="316"/>
        <end position="413"/>
    </location>
</feature>
<keyword evidence="5" id="KW-1133">Transmembrane helix</keyword>
<feature type="domain" description="Signal transduction histidine kinase subgroup 3 dimerisation and phosphoacceptor" evidence="7">
    <location>
        <begin position="216"/>
        <end position="282"/>
    </location>
</feature>
<dbReference type="AlphaFoldDB" id="A0A9W4H033"/>
<feature type="transmembrane region" description="Helical" evidence="5">
    <location>
        <begin position="179"/>
        <end position="198"/>
    </location>
</feature>
<dbReference type="EMBL" id="CAJVAX010000012">
    <property type="protein sequence ID" value="CAG7629881.1"/>
    <property type="molecule type" value="Genomic_DNA"/>
</dbReference>
<evidence type="ECO:0000256" key="1">
    <source>
        <dbReference type="ARBA" id="ARBA00022679"/>
    </source>
</evidence>
<evidence type="ECO:0000313" key="8">
    <source>
        <dbReference type="EMBL" id="CAG7629881.1"/>
    </source>
</evidence>
<keyword evidence="5" id="KW-0812">Transmembrane</keyword>
<dbReference type="Gene3D" id="3.30.565.10">
    <property type="entry name" value="Histidine kinase-like ATPase, C-terminal domain"/>
    <property type="match status" value="1"/>
</dbReference>
<dbReference type="SUPFAM" id="SSF55874">
    <property type="entry name" value="ATPase domain of HSP90 chaperone/DNA topoisomerase II/histidine kinase"/>
    <property type="match status" value="1"/>
</dbReference>
<dbReference type="GO" id="GO:0046983">
    <property type="term" value="F:protein dimerization activity"/>
    <property type="evidence" value="ECO:0007669"/>
    <property type="project" value="InterPro"/>
</dbReference>
<evidence type="ECO:0000256" key="2">
    <source>
        <dbReference type="ARBA" id="ARBA00022777"/>
    </source>
</evidence>
<dbReference type="InterPro" id="IPR050482">
    <property type="entry name" value="Sensor_HK_TwoCompSys"/>
</dbReference>
<feature type="region of interest" description="Disordered" evidence="4">
    <location>
        <begin position="1"/>
        <end position="24"/>
    </location>
</feature>
<protein>
    <submittedName>
        <fullName evidence="8">Two-component system, NarL family, sensor histidine kinase DesK</fullName>
    </submittedName>
</protein>
<accession>A0A9W4H033</accession>
<feature type="region of interest" description="Disordered" evidence="4">
    <location>
        <begin position="355"/>
        <end position="376"/>
    </location>
</feature>
<dbReference type="GO" id="GO:0016020">
    <property type="term" value="C:membrane"/>
    <property type="evidence" value="ECO:0007669"/>
    <property type="project" value="InterPro"/>
</dbReference>
<feature type="transmembrane region" description="Helical" evidence="5">
    <location>
        <begin position="74"/>
        <end position="95"/>
    </location>
</feature>
<dbReference type="InterPro" id="IPR011712">
    <property type="entry name" value="Sig_transdc_His_kin_sub3_dim/P"/>
</dbReference>
<dbReference type="Proteomes" id="UP001153328">
    <property type="component" value="Unassembled WGS sequence"/>
</dbReference>
<organism evidence="8 9">
    <name type="scientific">Actinacidiphila bryophytorum</name>
    <dbReference type="NCBI Taxonomy" id="1436133"/>
    <lineage>
        <taxon>Bacteria</taxon>
        <taxon>Bacillati</taxon>
        <taxon>Actinomycetota</taxon>
        <taxon>Actinomycetes</taxon>
        <taxon>Kitasatosporales</taxon>
        <taxon>Streptomycetaceae</taxon>
        <taxon>Actinacidiphila</taxon>
    </lineage>
</organism>
<dbReference type="Gene3D" id="1.20.5.1930">
    <property type="match status" value="1"/>
</dbReference>
<dbReference type="GO" id="GO:0000155">
    <property type="term" value="F:phosphorelay sensor kinase activity"/>
    <property type="evidence" value="ECO:0007669"/>
    <property type="project" value="InterPro"/>
</dbReference>
<evidence type="ECO:0000313" key="9">
    <source>
        <dbReference type="Proteomes" id="UP001153328"/>
    </source>
</evidence>
<dbReference type="Pfam" id="PF07730">
    <property type="entry name" value="HisKA_3"/>
    <property type="match status" value="1"/>
</dbReference>
<evidence type="ECO:0000256" key="3">
    <source>
        <dbReference type="ARBA" id="ARBA00023012"/>
    </source>
</evidence>
<dbReference type="InterPro" id="IPR036890">
    <property type="entry name" value="HATPase_C_sf"/>
</dbReference>
<feature type="compositionally biased region" description="Low complexity" evidence="4">
    <location>
        <begin position="366"/>
        <end position="376"/>
    </location>
</feature>
<keyword evidence="2 8" id="KW-0418">Kinase</keyword>
<evidence type="ECO:0000259" key="6">
    <source>
        <dbReference type="Pfam" id="PF02518"/>
    </source>
</evidence>
<keyword evidence="5" id="KW-0472">Membrane</keyword>
<feature type="transmembrane region" description="Helical" evidence="5">
    <location>
        <begin position="107"/>
        <end position="137"/>
    </location>
</feature>
<dbReference type="Pfam" id="PF02518">
    <property type="entry name" value="HATPase_c"/>
    <property type="match status" value="1"/>
</dbReference>
<evidence type="ECO:0000256" key="4">
    <source>
        <dbReference type="SAM" id="MobiDB-lite"/>
    </source>
</evidence>
<dbReference type="InterPro" id="IPR003594">
    <property type="entry name" value="HATPase_dom"/>
</dbReference>
<evidence type="ECO:0000259" key="7">
    <source>
        <dbReference type="Pfam" id="PF07730"/>
    </source>
</evidence>
<reference evidence="8" key="1">
    <citation type="submission" date="2021-06" db="EMBL/GenBank/DDBJ databases">
        <authorList>
            <person name="Arsene-Ploetze F."/>
        </authorList>
    </citation>
    <scope>NUCLEOTIDE SEQUENCE</scope>
    <source>
        <strain evidence="8">SBRY1</strain>
    </source>
</reference>
<keyword evidence="3" id="KW-0902">Two-component regulatory system</keyword>
<dbReference type="PANTHER" id="PTHR24421">
    <property type="entry name" value="NITRATE/NITRITE SENSOR PROTEIN NARX-RELATED"/>
    <property type="match status" value="1"/>
</dbReference>
<dbReference type="PANTHER" id="PTHR24421:SF63">
    <property type="entry name" value="SENSOR HISTIDINE KINASE DESK"/>
    <property type="match status" value="1"/>
</dbReference>
<keyword evidence="9" id="KW-1185">Reference proteome</keyword>
<comment type="caution">
    <text evidence="8">The sequence shown here is derived from an EMBL/GenBank/DDBJ whole genome shotgun (WGS) entry which is preliminary data.</text>
</comment>
<sequence>MDAMPTGTGTEMATKDDPGGQRCRRTPWWKRGPMEFEQEIEHLNAPDGGALIPWILMVIGPGTDVLKGEVPVPWLAAAGLAAFCALYVCTIRAAFSPRRLPTTRLPYVLLGALAALTLSLSIGYGGNFMLLFVLVSLCAGSVSRSRRTLGVMLMPLSAAAGTTSGLHHEGFWSTASLSYGTFLSGLVVSVIITLFHAVDQLKRTRQELARNAVAEERLRFSRDLHDLLGHTLSVVVVKAEAARRLAPRNLDAALTQVGDIESVGRQALTEIREAVTGYREGSLSTELDRARSALAASDIEVVLQESGPPLPPQTEALLGWVVREGVTNVVRHSGATRTRIELHADDGQAHLTITDNGRGLTPPPAAGTTATLQTTRTGTGLRGLTERLAAAGGSLTSGPAPEGGFRVAAVLPVGEDV</sequence>